<evidence type="ECO:0000313" key="3">
    <source>
        <dbReference type="EMBL" id="CAD7398560.1"/>
    </source>
</evidence>
<dbReference type="PANTHER" id="PTHR13650:SF0">
    <property type="entry name" value="SPATACSIN"/>
    <property type="match status" value="1"/>
</dbReference>
<dbReference type="GO" id="GO:0048489">
    <property type="term" value="P:synaptic vesicle transport"/>
    <property type="evidence" value="ECO:0007669"/>
    <property type="project" value="TreeGrafter"/>
</dbReference>
<dbReference type="GO" id="GO:0005737">
    <property type="term" value="C:cytoplasm"/>
    <property type="evidence" value="ECO:0007669"/>
    <property type="project" value="TreeGrafter"/>
</dbReference>
<gene>
    <name evidence="3" type="ORF">TCEB3V08_LOCUS4556</name>
</gene>
<organism evidence="3">
    <name type="scientific">Timema cristinae</name>
    <name type="common">Walking stick</name>
    <dbReference type="NCBI Taxonomy" id="61476"/>
    <lineage>
        <taxon>Eukaryota</taxon>
        <taxon>Metazoa</taxon>
        <taxon>Ecdysozoa</taxon>
        <taxon>Arthropoda</taxon>
        <taxon>Hexapoda</taxon>
        <taxon>Insecta</taxon>
        <taxon>Pterygota</taxon>
        <taxon>Neoptera</taxon>
        <taxon>Polyneoptera</taxon>
        <taxon>Phasmatodea</taxon>
        <taxon>Timematodea</taxon>
        <taxon>Timematoidea</taxon>
        <taxon>Timematidae</taxon>
        <taxon>Timema</taxon>
    </lineage>
</organism>
<dbReference type="GO" id="GO:0008088">
    <property type="term" value="P:axo-dendritic transport"/>
    <property type="evidence" value="ECO:0007669"/>
    <property type="project" value="TreeGrafter"/>
</dbReference>
<dbReference type="GO" id="GO:0030425">
    <property type="term" value="C:dendrite"/>
    <property type="evidence" value="ECO:0007669"/>
    <property type="project" value="TreeGrafter"/>
</dbReference>
<feature type="region of interest" description="Disordered" evidence="1">
    <location>
        <begin position="248"/>
        <end position="269"/>
    </location>
</feature>
<evidence type="ECO:0000259" key="2">
    <source>
        <dbReference type="Pfam" id="PF14649"/>
    </source>
</evidence>
<evidence type="ECO:0000256" key="1">
    <source>
        <dbReference type="SAM" id="MobiDB-lite"/>
    </source>
</evidence>
<dbReference type="GO" id="GO:0045202">
    <property type="term" value="C:synapse"/>
    <property type="evidence" value="ECO:0007669"/>
    <property type="project" value="TreeGrafter"/>
</dbReference>
<sequence length="1599" mass="179119">MFESRKAFSKKPSDYDDDTSYKARLSASVTDMERLFDTIYATVRDDTTFSEQLILLCLQHTTNILLNIPSCSSLTKRVMRHITQLREHLYQPNNTLQQSQTYHPLTGLSQKCKECWSCWQDLEDRDVLYNAATTNNIPLSQVYLVTDRGWPKVDFNSRFQQELKHWLHCLLAQGEIHHAKEILVNLGMDPAVELHHLFMKSLVPIARDCAAADLLVGGLLLPKEIEAWRFIQTLEEISLLSSQHRGAMPLSPSSNPLKDVSPSSPGNEPISDECSQVCVYTVIRESEHWRDLVMAALYFNTLAPKLKDLVKPEAACICLLRHGRIDFLIGQASLLGFWPLTKTMLDTVICSQGITKRVVDLLLDHHSRYGVFTTKEQSNICSVLTRLARSGCSATMTSIVDFQDSLARFCIKHQLYLLAWRCLDHEHIFSETLRHTHPWFRLYLKYRKLPRKLNSSSQLHDAIISACEYLSAGDPQSYLIAHPLVNVAETLSRGAPFIIPLLDANLDHLPDVTHYQLLQGTALSRLFSWLRRTEEPPHFCQNQLVKKYGYKDSLSFLHYLNQGRPCFAASTYINEQLKTCGKLSSIMRRQASDLAHGLALQNYSDPSVTAACLCFMEILGISSEIARIHIHTANIILHYLNTTGSNQHKNQIGVLLHGLLLDKQQWVPGVLDLLEKALLQEDYPLFYWSLPIKLSRLHNLALPSQLLGQFSQHNNWLKFLIVADLFQFPKQQVLELCEQFRCSKVKQHLLNSLKLRVQTSASVYSYEKIGIGGESRQALGDLLLSLVHCHDSPDPPQSLISACANLDNPIFTVFAACYEPSSALLCICTWLATTLDQLQPKQQPGYLTAGRMSWSSSQVEGLIVGAVSCGRGLTLARAWSIFMPDHALCLLFNSLVKFFLNNGRWVLKVSISTVNAALIHNFSSLQHRVQFLNALSMAQFPGLDYKLLHQVVVSLLDIDVTVNWASLLEADSSSAIQACVDQLTDKNMFLQATNLCKIVGLSSDSILLAQWSHYFKTHMSGFLKKCDQTFRSAELRPITASRFFLTLSQEADSEEERHQLLTLALDWYQRSEEANICERDNLELLTWQSWLRLDTEVQVPSHSELSSVASLLPRLTAEDRKLGGHAACHGATWAKLSGSPSTSRGYLSSPGNQVQRPCGQGCRKRAASGAIAPGAVKKGGVNRRLSYPLVVTENTTVLAVVSDEYQLSRLDQLLEALLDATDIATASRLGLMFQRSNKNIDILKNCIKLAEGCLKPLQLPSHIKLLLTESPRTQYCRRRTRFTSESASSLRSEVSGIASSEPLELSETSEVLIVLEALVQNLDHGTTIGNMLLLGYRIAIATNKPYQDVFSSLMKDNPGTLINTVLEAGQPCGSALLTLLCEDLVSAVIQGSSTFLWSDSQFPKLVSLLEDPYILGDKLLAASNISSVRAVTGLLILAHHCYTAACNIKGITRTLRRAKIMAGVLLQEQEWGLLVRLLTGMRRFTDMVYIFHALKENDRFESLLGQGMDKVPGLQIAILDYLERYYAEDKDTIRITALHFKIGQANTLTKAMWASHQAELVALQISLLNMLAADQTTTSLLQLDTEAITDIINTTLRLF</sequence>
<dbReference type="InterPro" id="IPR028103">
    <property type="entry name" value="Spatacsin"/>
</dbReference>
<dbReference type="PANTHER" id="PTHR13650">
    <property type="entry name" value="SPATACSIN"/>
    <property type="match status" value="1"/>
</dbReference>
<dbReference type="GO" id="GO:0030424">
    <property type="term" value="C:axon"/>
    <property type="evidence" value="ECO:0007669"/>
    <property type="project" value="TreeGrafter"/>
</dbReference>
<feature type="compositionally biased region" description="Polar residues" evidence="1">
    <location>
        <begin position="251"/>
        <end position="266"/>
    </location>
</feature>
<dbReference type="EMBL" id="OC317707">
    <property type="protein sequence ID" value="CAD7398560.1"/>
    <property type="molecule type" value="Genomic_DNA"/>
</dbReference>
<reference evidence="3" key="1">
    <citation type="submission" date="2020-11" db="EMBL/GenBank/DDBJ databases">
        <authorList>
            <person name="Tran Van P."/>
        </authorList>
    </citation>
    <scope>NUCLEOTIDE SEQUENCE</scope>
</reference>
<name>A0A7R9GXM9_TIMCR</name>
<dbReference type="InterPro" id="IPR028107">
    <property type="entry name" value="Spatacsin_C_dom"/>
</dbReference>
<accession>A0A7R9GXM9</accession>
<dbReference type="GO" id="GO:0007268">
    <property type="term" value="P:chemical synaptic transmission"/>
    <property type="evidence" value="ECO:0007669"/>
    <property type="project" value="TreeGrafter"/>
</dbReference>
<dbReference type="Pfam" id="PF14649">
    <property type="entry name" value="Spatacsin_C"/>
    <property type="match status" value="1"/>
</dbReference>
<feature type="domain" description="Spatacsin C-terminal" evidence="2">
    <location>
        <begin position="1425"/>
        <end position="1542"/>
    </location>
</feature>
<protein>
    <recommendedName>
        <fullName evidence="2">Spatacsin C-terminal domain-containing protein</fullName>
    </recommendedName>
</protein>
<dbReference type="GO" id="GO:0007409">
    <property type="term" value="P:axonogenesis"/>
    <property type="evidence" value="ECO:0007669"/>
    <property type="project" value="TreeGrafter"/>
</dbReference>
<proteinExistence type="predicted"/>